<dbReference type="Pfam" id="PF13365">
    <property type="entry name" value="Trypsin_2"/>
    <property type="match status" value="1"/>
</dbReference>
<organism evidence="6 7">
    <name type="scientific">Koleobacter methoxysyntrophicus</name>
    <dbReference type="NCBI Taxonomy" id="2751313"/>
    <lineage>
        <taxon>Bacteria</taxon>
        <taxon>Bacillati</taxon>
        <taxon>Bacillota</taxon>
        <taxon>Clostridia</taxon>
        <taxon>Koleobacterales</taxon>
        <taxon>Koleobacteraceae</taxon>
        <taxon>Koleobacter</taxon>
    </lineage>
</organism>
<evidence type="ECO:0000313" key="6">
    <source>
        <dbReference type="EMBL" id="QSQ08712.1"/>
    </source>
</evidence>
<comment type="similarity">
    <text evidence="1">Belongs to the peptidase S1C family.</text>
</comment>
<keyword evidence="7" id="KW-1185">Reference proteome</keyword>
<feature type="domain" description="PDZ" evidence="5">
    <location>
        <begin position="307"/>
        <end position="365"/>
    </location>
</feature>
<dbReference type="InterPro" id="IPR036034">
    <property type="entry name" value="PDZ_sf"/>
</dbReference>
<keyword evidence="4" id="KW-1133">Transmembrane helix</keyword>
<dbReference type="RefSeq" id="WP_206708916.1">
    <property type="nucleotide sequence ID" value="NZ_CP059066.1"/>
</dbReference>
<dbReference type="AlphaFoldDB" id="A0A8A0RLE4"/>
<dbReference type="GO" id="GO:0006508">
    <property type="term" value="P:proteolysis"/>
    <property type="evidence" value="ECO:0007669"/>
    <property type="project" value="UniProtKB-KW"/>
</dbReference>
<keyword evidence="4" id="KW-0472">Membrane</keyword>
<evidence type="ECO:0000259" key="5">
    <source>
        <dbReference type="PROSITE" id="PS50106"/>
    </source>
</evidence>
<dbReference type="InterPro" id="IPR001478">
    <property type="entry name" value="PDZ"/>
</dbReference>
<dbReference type="EC" id="3.4.21.107" evidence="6"/>
<dbReference type="Proteomes" id="UP000662904">
    <property type="component" value="Chromosome"/>
</dbReference>
<keyword evidence="2 6" id="KW-0645">Protease</keyword>
<dbReference type="SUPFAM" id="SSF50494">
    <property type="entry name" value="Trypsin-like serine proteases"/>
    <property type="match status" value="1"/>
</dbReference>
<keyword evidence="3 6" id="KW-0378">Hydrolase</keyword>
<dbReference type="Pfam" id="PF13180">
    <property type="entry name" value="PDZ_2"/>
    <property type="match status" value="1"/>
</dbReference>
<name>A0A8A0RLE4_9FIRM</name>
<dbReference type="SUPFAM" id="SSF50156">
    <property type="entry name" value="PDZ domain-like"/>
    <property type="match status" value="1"/>
</dbReference>
<sequence>MDYYYYSKGKNSAWKYIIVGLVGALIGGLIAAYIAPVYLYGNIIPWPELPPSLQDDAGNSRDSRIDLPQNQGDSIIPVIAREITPAVVGISTVEIHYDLFFRPVESMSVGSGVIVAPNGYILTNDHVVGRARKITVILSDGRHYDAKRLWSDPTLDLAVIKIKAEDLKVAPLGDSDRLVVGELAVAIGNPLGLRFQRTVTAGIISALERSLPVGNVIMQDLIQTDASINPGNSGGPLINSRGEVIGINTAKASEAEAMGFAIPINLAKPIVKSIIEHGRFIKPWLGISGIDREIAAYYNTKVKIDRGILVGGVEPGSPAYKGGIREGDIITHIQGQEINTMAKLRMVLYNLEVGQTVEIRVLRDNKERIISVTLEEMPGS</sequence>
<dbReference type="EMBL" id="CP059066">
    <property type="protein sequence ID" value="QSQ08712.1"/>
    <property type="molecule type" value="Genomic_DNA"/>
</dbReference>
<gene>
    <name evidence="6" type="primary">htrB</name>
    <name evidence="6" type="ORF">H0A61_01055</name>
</gene>
<dbReference type="InterPro" id="IPR001940">
    <property type="entry name" value="Peptidase_S1C"/>
</dbReference>
<dbReference type="PRINTS" id="PR00834">
    <property type="entry name" value="PROTEASES2C"/>
</dbReference>
<dbReference type="KEGG" id="kme:H0A61_01055"/>
<evidence type="ECO:0000256" key="3">
    <source>
        <dbReference type="ARBA" id="ARBA00022801"/>
    </source>
</evidence>
<dbReference type="Gene3D" id="2.30.42.10">
    <property type="match status" value="1"/>
</dbReference>
<feature type="transmembrane region" description="Helical" evidence="4">
    <location>
        <begin position="16"/>
        <end position="40"/>
    </location>
</feature>
<evidence type="ECO:0000256" key="2">
    <source>
        <dbReference type="ARBA" id="ARBA00022670"/>
    </source>
</evidence>
<evidence type="ECO:0000313" key="7">
    <source>
        <dbReference type="Proteomes" id="UP000662904"/>
    </source>
</evidence>
<dbReference type="SMART" id="SM00228">
    <property type="entry name" value="PDZ"/>
    <property type="match status" value="1"/>
</dbReference>
<dbReference type="InterPro" id="IPR009003">
    <property type="entry name" value="Peptidase_S1_PA"/>
</dbReference>
<keyword evidence="4" id="KW-0812">Transmembrane</keyword>
<dbReference type="PANTHER" id="PTHR22939">
    <property type="entry name" value="SERINE PROTEASE FAMILY S1C HTRA-RELATED"/>
    <property type="match status" value="1"/>
</dbReference>
<proteinExistence type="inferred from homology"/>
<dbReference type="PANTHER" id="PTHR22939:SF129">
    <property type="entry name" value="SERINE PROTEASE HTRA2, MITOCHONDRIAL"/>
    <property type="match status" value="1"/>
</dbReference>
<evidence type="ECO:0000256" key="1">
    <source>
        <dbReference type="ARBA" id="ARBA00010541"/>
    </source>
</evidence>
<dbReference type="Gene3D" id="2.40.10.120">
    <property type="match status" value="1"/>
</dbReference>
<protein>
    <submittedName>
        <fullName evidence="6">Serine protease Do-like HtrB</fullName>
        <ecNumber evidence="6">3.4.21.107</ecNumber>
    </submittedName>
</protein>
<reference evidence="6" key="1">
    <citation type="submission" date="2020-07" db="EMBL/GenBank/DDBJ databases">
        <title>Koleobacter methoxysyntrophicus gen. nov., sp. nov., a novel anaerobic bacterium isolated from deep subsurface oil field and proposal of Koleobacterales ord. nov. in the phylum Firmicutes.</title>
        <authorList>
            <person name="Sakamoto S."/>
            <person name="Tamaki H."/>
        </authorList>
    </citation>
    <scope>NUCLEOTIDE SEQUENCE</scope>
    <source>
        <strain evidence="6">NRmbB1</strain>
    </source>
</reference>
<evidence type="ECO:0000256" key="4">
    <source>
        <dbReference type="SAM" id="Phobius"/>
    </source>
</evidence>
<dbReference type="GO" id="GO:0004252">
    <property type="term" value="F:serine-type endopeptidase activity"/>
    <property type="evidence" value="ECO:0007669"/>
    <property type="project" value="InterPro"/>
</dbReference>
<dbReference type="PROSITE" id="PS50106">
    <property type="entry name" value="PDZ"/>
    <property type="match status" value="1"/>
</dbReference>
<accession>A0A8A0RLE4</accession>